<dbReference type="InterPro" id="IPR029052">
    <property type="entry name" value="Metallo-depent_PP-like"/>
</dbReference>
<evidence type="ECO:0000256" key="3">
    <source>
        <dbReference type="ARBA" id="ARBA00023211"/>
    </source>
</evidence>
<evidence type="ECO:0000256" key="4">
    <source>
        <dbReference type="RuleBase" id="RU004273"/>
    </source>
</evidence>
<dbReference type="InterPro" id="IPR004843">
    <property type="entry name" value="Calcineurin-like_PHP"/>
</dbReference>
<comment type="similarity">
    <text evidence="4">Belongs to the PPP phosphatase family.</text>
</comment>
<dbReference type="InterPro" id="IPR006186">
    <property type="entry name" value="Ser/Thr-sp_prot-phosphatase"/>
</dbReference>
<keyword evidence="3" id="KW-0464">Manganese</keyword>
<dbReference type="Pfam" id="PF00149">
    <property type="entry name" value="Metallophos"/>
    <property type="match status" value="1"/>
</dbReference>
<dbReference type="EMBL" id="JAPMOS010000028">
    <property type="protein sequence ID" value="KAJ4458509.1"/>
    <property type="molecule type" value="Genomic_DNA"/>
</dbReference>
<dbReference type="PRINTS" id="PR00114">
    <property type="entry name" value="STPHPHTASE"/>
</dbReference>
<comment type="caution">
    <text evidence="6">The sequence shown here is derived from an EMBL/GenBank/DDBJ whole genome shotgun (WGS) entry which is preliminary data.</text>
</comment>
<reference evidence="6" key="1">
    <citation type="journal article" date="2022" name="bioRxiv">
        <title>Genomics of Preaxostyla Flagellates Illuminates Evolutionary Transitions and the Path Towards Mitochondrial Loss.</title>
        <authorList>
            <person name="Novak L.V.F."/>
            <person name="Treitli S.C."/>
            <person name="Pyrih J."/>
            <person name="Halakuc P."/>
            <person name="Pipaliya S.V."/>
            <person name="Vacek V."/>
            <person name="Brzon O."/>
            <person name="Soukal P."/>
            <person name="Eme L."/>
            <person name="Dacks J.B."/>
            <person name="Karnkowska A."/>
            <person name="Elias M."/>
            <person name="Hampl V."/>
        </authorList>
    </citation>
    <scope>NUCLEOTIDE SEQUENCE</scope>
    <source>
        <strain evidence="6">RCP-MX</strain>
    </source>
</reference>
<keyword evidence="1" id="KW-0479">Metal-binding</keyword>
<dbReference type="EC" id="3.1.3.16" evidence="4"/>
<dbReference type="SMART" id="SM00156">
    <property type="entry name" value="PP2Ac"/>
    <property type="match status" value="1"/>
</dbReference>
<evidence type="ECO:0000313" key="7">
    <source>
        <dbReference type="Proteomes" id="UP001141327"/>
    </source>
</evidence>
<accession>A0ABQ8UMD8</accession>
<dbReference type="PROSITE" id="PS00125">
    <property type="entry name" value="SER_THR_PHOSPHATASE"/>
    <property type="match status" value="1"/>
</dbReference>
<dbReference type="SUPFAM" id="SSF56300">
    <property type="entry name" value="Metallo-dependent phosphatases"/>
    <property type="match status" value="1"/>
</dbReference>
<feature type="domain" description="Serine/threonine specific protein phosphatases" evidence="5">
    <location>
        <begin position="132"/>
        <end position="137"/>
    </location>
</feature>
<dbReference type="CDD" id="cd07415">
    <property type="entry name" value="MPP_PP2A_PP4_PP6"/>
    <property type="match status" value="1"/>
</dbReference>
<dbReference type="PANTHER" id="PTHR45619">
    <property type="entry name" value="SERINE/THREONINE-PROTEIN PHOSPHATASE PP2A-RELATED"/>
    <property type="match status" value="1"/>
</dbReference>
<name>A0ABQ8UMD8_9EUKA</name>
<evidence type="ECO:0000313" key="6">
    <source>
        <dbReference type="EMBL" id="KAJ4458509.1"/>
    </source>
</evidence>
<evidence type="ECO:0000259" key="5">
    <source>
        <dbReference type="PROSITE" id="PS00125"/>
    </source>
</evidence>
<evidence type="ECO:0000256" key="2">
    <source>
        <dbReference type="ARBA" id="ARBA00022801"/>
    </source>
</evidence>
<gene>
    <name evidence="6" type="ORF">PAPYR_5703</name>
</gene>
<keyword evidence="7" id="KW-1185">Reference proteome</keyword>
<sequence>MKFGQTGRVETTLFTSHKMEPEPLGLDLDLLLEKLRKKQPLSQEDFIALSDYVVEILLEEGTVQPVSAPVTVCGDIHGQFYDMLQLFKIGGEVPNTKYVFMGDYVDRGYHSLETFSLLMCLKARYPSRITLLRGNHETRQITQAYGFYDDCMKRYGNALPWRKCMEVFDYLPIAALIDNKVLCVHGGLSPELKTLDQICTIQRRQEVPHEGAFCDLMWSDPEALDGWAISPRGAGYLFGHKVAKQFNQINGLDLICRAHQLVNEGYKHSFPDQCVVTVWSAPNYCYRCGNIAAIMQLDDVAKAPKFITFCEVPESQRDAPPRQVVPYFL</sequence>
<proteinExistence type="inferred from homology"/>
<evidence type="ECO:0000256" key="1">
    <source>
        <dbReference type="ARBA" id="ARBA00022723"/>
    </source>
</evidence>
<protein>
    <recommendedName>
        <fullName evidence="4">Serine/threonine-protein phosphatase</fullName>
        <ecNumber evidence="4">3.1.3.16</ecNumber>
    </recommendedName>
</protein>
<keyword evidence="2 4" id="KW-0378">Hydrolase</keyword>
<dbReference type="Proteomes" id="UP001141327">
    <property type="component" value="Unassembled WGS sequence"/>
</dbReference>
<comment type="catalytic activity">
    <reaction evidence="4">
        <text>O-phospho-L-threonyl-[protein] + H2O = L-threonyl-[protein] + phosphate</text>
        <dbReference type="Rhea" id="RHEA:47004"/>
        <dbReference type="Rhea" id="RHEA-COMP:11060"/>
        <dbReference type="Rhea" id="RHEA-COMP:11605"/>
        <dbReference type="ChEBI" id="CHEBI:15377"/>
        <dbReference type="ChEBI" id="CHEBI:30013"/>
        <dbReference type="ChEBI" id="CHEBI:43474"/>
        <dbReference type="ChEBI" id="CHEBI:61977"/>
        <dbReference type="EC" id="3.1.3.16"/>
    </reaction>
</comment>
<organism evidence="6 7">
    <name type="scientific">Paratrimastix pyriformis</name>
    <dbReference type="NCBI Taxonomy" id="342808"/>
    <lineage>
        <taxon>Eukaryota</taxon>
        <taxon>Metamonada</taxon>
        <taxon>Preaxostyla</taxon>
        <taxon>Paratrimastigidae</taxon>
        <taxon>Paratrimastix</taxon>
    </lineage>
</organism>
<dbReference type="Gene3D" id="3.60.21.10">
    <property type="match status" value="1"/>
</dbReference>
<dbReference type="InterPro" id="IPR047129">
    <property type="entry name" value="PPA2-like"/>
</dbReference>